<comment type="similarity">
    <text evidence="1 4">Belongs to the UDP-glycosyltransferase family.</text>
</comment>
<keyword evidence="2 4" id="KW-0328">Glycosyltransferase</keyword>
<dbReference type="Gene3D" id="3.40.50.2000">
    <property type="entry name" value="Glycogen Phosphorylase B"/>
    <property type="match status" value="2"/>
</dbReference>
<dbReference type="InterPro" id="IPR058980">
    <property type="entry name" value="Glyco_transf_N"/>
</dbReference>
<sequence>MSKHLLNPKMESKLVSNAKRLHFVLVPLMAQGHLIPMVDISKILARQGNIVTIVTTPQNASRFAKTVDRARSEAGLEINVVTFPIPYKEFGLPKDCETLDTLPSKDLLRRFYDAVDRLQEPLERFLEKKDNPPSCIISDKCLSWTSKTAKRFKIPRIVFHGMCCFSLLSSHNLHLHSPHLSVSSASEPFSIPAMPHRIEIARAQLPGAFQKLENMDDVRDKMRESESEAFGIIVNSFQELEPGYAEAYAEAIDKKVWFVGPVSLCNDRMADLFDRGNNGNIAISETEVLQFLDSMRPRSVLYVCLGSLCRLIPNQLIELGVGLEESGKPFIWVIKTEEIHMNELEEWLKRENFEERVRGRGIVIKGWSPQAMILSHGSTGGFLSHCGWNSTIEAICFGVPMITWPLFAEQFLNEKLVVEVLKIGVRVGVEIPVRWGDEERVGVLVKKQCVVKAIKLVMEEHCQRVDEESDNDSEFVRRRIRIQELAVMANKAVNEKGSSSLNVSILMQDVLEQLTIS</sequence>
<dbReference type="GeneID" id="104791577"/>
<proteinExistence type="inferred from homology"/>
<feature type="domain" description="Glycosyltransferase N-terminal" evidence="6">
    <location>
        <begin position="23"/>
        <end position="262"/>
    </location>
</feature>
<evidence type="ECO:0000256" key="1">
    <source>
        <dbReference type="ARBA" id="ARBA00009995"/>
    </source>
</evidence>
<evidence type="ECO:0000256" key="5">
    <source>
        <dbReference type="RuleBase" id="RU362057"/>
    </source>
</evidence>
<reference evidence="7" key="1">
    <citation type="journal article" date="2014" name="Nat. Commun.">
        <title>The emerging biofuel crop Camelina sativa retains a highly undifferentiated hexaploid genome structure.</title>
        <authorList>
            <person name="Kagale S."/>
            <person name="Koh C."/>
            <person name="Nixon J."/>
            <person name="Bollina V."/>
            <person name="Clarke W.E."/>
            <person name="Tuteja R."/>
            <person name="Spillane C."/>
            <person name="Robinson S.J."/>
            <person name="Links M.G."/>
            <person name="Clarke C."/>
            <person name="Higgins E.E."/>
            <person name="Huebert T."/>
            <person name="Sharpe A.G."/>
            <person name="Parkin I.A."/>
        </authorList>
    </citation>
    <scope>NUCLEOTIDE SEQUENCE [LARGE SCALE GENOMIC DNA]</scope>
    <source>
        <strain evidence="7">cv. DH55</strain>
    </source>
</reference>
<dbReference type="PROSITE" id="PS00375">
    <property type="entry name" value="UDPGT"/>
    <property type="match status" value="1"/>
</dbReference>
<evidence type="ECO:0000313" key="7">
    <source>
        <dbReference type="Proteomes" id="UP000694864"/>
    </source>
</evidence>
<evidence type="ECO:0000256" key="3">
    <source>
        <dbReference type="ARBA" id="ARBA00022679"/>
    </source>
</evidence>
<dbReference type="RefSeq" id="XP_010515803.2">
    <property type="nucleotide sequence ID" value="XM_010517501.2"/>
</dbReference>
<gene>
    <name evidence="8" type="primary">LOC104791577</name>
</gene>
<dbReference type="Pfam" id="PF00201">
    <property type="entry name" value="UDPGT"/>
    <property type="match status" value="1"/>
</dbReference>
<protein>
    <recommendedName>
        <fullName evidence="5">Glycosyltransferase</fullName>
        <ecNumber evidence="5">2.4.1.-</ecNumber>
    </recommendedName>
</protein>
<dbReference type="PANTHER" id="PTHR48047">
    <property type="entry name" value="GLYCOSYLTRANSFERASE"/>
    <property type="match status" value="1"/>
</dbReference>
<evidence type="ECO:0000259" key="6">
    <source>
        <dbReference type="Pfam" id="PF26168"/>
    </source>
</evidence>
<dbReference type="CDD" id="cd03784">
    <property type="entry name" value="GT1_Gtf-like"/>
    <property type="match status" value="1"/>
</dbReference>
<dbReference type="InterPro" id="IPR002213">
    <property type="entry name" value="UDP_glucos_trans"/>
</dbReference>
<keyword evidence="3 4" id="KW-0808">Transferase</keyword>
<evidence type="ECO:0000256" key="2">
    <source>
        <dbReference type="ARBA" id="ARBA00022676"/>
    </source>
</evidence>
<accession>A0ABM0ZHH4</accession>
<keyword evidence="7" id="KW-1185">Reference proteome</keyword>
<evidence type="ECO:0000256" key="4">
    <source>
        <dbReference type="RuleBase" id="RU003718"/>
    </source>
</evidence>
<reference evidence="8" key="2">
    <citation type="submission" date="2025-08" db="UniProtKB">
        <authorList>
            <consortium name="RefSeq"/>
        </authorList>
    </citation>
    <scope>IDENTIFICATION</scope>
    <source>
        <tissue evidence="8">Leaf</tissue>
    </source>
</reference>
<dbReference type="InterPro" id="IPR035595">
    <property type="entry name" value="UDP_glycos_trans_CS"/>
</dbReference>
<dbReference type="Proteomes" id="UP000694864">
    <property type="component" value="Chromosome 6"/>
</dbReference>
<evidence type="ECO:0000313" key="8">
    <source>
        <dbReference type="RefSeq" id="XP_010515803.2"/>
    </source>
</evidence>
<dbReference type="SUPFAM" id="SSF53756">
    <property type="entry name" value="UDP-Glycosyltransferase/glycogen phosphorylase"/>
    <property type="match status" value="1"/>
</dbReference>
<dbReference type="PANTHER" id="PTHR48047:SF143">
    <property type="entry name" value="UDP-GLYCOSYLTRANSFERASE 73D1"/>
    <property type="match status" value="1"/>
</dbReference>
<organism evidence="7 8">
    <name type="scientific">Camelina sativa</name>
    <name type="common">False flax</name>
    <name type="synonym">Myagrum sativum</name>
    <dbReference type="NCBI Taxonomy" id="90675"/>
    <lineage>
        <taxon>Eukaryota</taxon>
        <taxon>Viridiplantae</taxon>
        <taxon>Streptophyta</taxon>
        <taxon>Embryophyta</taxon>
        <taxon>Tracheophyta</taxon>
        <taxon>Spermatophyta</taxon>
        <taxon>Magnoliopsida</taxon>
        <taxon>eudicotyledons</taxon>
        <taxon>Gunneridae</taxon>
        <taxon>Pentapetalae</taxon>
        <taxon>rosids</taxon>
        <taxon>malvids</taxon>
        <taxon>Brassicales</taxon>
        <taxon>Brassicaceae</taxon>
        <taxon>Camelineae</taxon>
        <taxon>Camelina</taxon>
    </lineage>
</organism>
<dbReference type="Pfam" id="PF26168">
    <property type="entry name" value="Glyco_transf_N"/>
    <property type="match status" value="1"/>
</dbReference>
<name>A0ABM0ZHH4_CAMSA</name>
<dbReference type="EC" id="2.4.1.-" evidence="5"/>